<evidence type="ECO:0000256" key="4">
    <source>
        <dbReference type="ARBA" id="ARBA00022840"/>
    </source>
</evidence>
<accession>A0ABR7Y327</accession>
<keyword evidence="2" id="KW-0547">Nucleotide-binding</keyword>
<dbReference type="InterPro" id="IPR050339">
    <property type="entry name" value="CC_SR_Kinase"/>
</dbReference>
<name>A0ABR7Y327_9SPHI</name>
<dbReference type="Gene3D" id="1.10.510.10">
    <property type="entry name" value="Transferase(Phosphotransferase) domain 1"/>
    <property type="match status" value="1"/>
</dbReference>
<dbReference type="Proteomes" id="UP000606494">
    <property type="component" value="Unassembled WGS sequence"/>
</dbReference>
<comment type="similarity">
    <text evidence="5">Belongs to the protein kinase superfamily. Ser/Thr protein kinase family. GCN2 subfamily.</text>
</comment>
<organism evidence="7 8">
    <name type="scientific">Sphingobacterium arenae</name>
    <dbReference type="NCBI Taxonomy" id="1280598"/>
    <lineage>
        <taxon>Bacteria</taxon>
        <taxon>Pseudomonadati</taxon>
        <taxon>Bacteroidota</taxon>
        <taxon>Sphingobacteriia</taxon>
        <taxon>Sphingobacteriales</taxon>
        <taxon>Sphingobacteriaceae</taxon>
        <taxon>Sphingobacterium</taxon>
    </lineage>
</organism>
<keyword evidence="3 7" id="KW-0418">Kinase</keyword>
<dbReference type="PANTHER" id="PTHR11042:SF190">
    <property type="entry name" value="MITOSIS INHIBITOR PROTEIN KINASE MIK1"/>
    <property type="match status" value="1"/>
</dbReference>
<keyword evidence="8" id="KW-1185">Reference proteome</keyword>
<gene>
    <name evidence="7" type="ORF">H8B17_08750</name>
</gene>
<reference evidence="7 8" key="1">
    <citation type="submission" date="2020-08" db="EMBL/GenBank/DDBJ databases">
        <title>Sphingobacterium sp. DN00404 isolated from aquaculture water.</title>
        <authorList>
            <person name="Zhang M."/>
        </authorList>
    </citation>
    <scope>NUCLEOTIDE SEQUENCE [LARGE SCALE GENOMIC DNA]</scope>
    <source>
        <strain evidence="7 8">KCTC 32294</strain>
    </source>
</reference>
<dbReference type="InterPro" id="IPR008271">
    <property type="entry name" value="Ser/Thr_kinase_AS"/>
</dbReference>
<dbReference type="PANTHER" id="PTHR11042">
    <property type="entry name" value="EUKARYOTIC TRANSLATION INITIATION FACTOR 2-ALPHA KINASE EIF2-ALPHA KINASE -RELATED"/>
    <property type="match status" value="1"/>
</dbReference>
<dbReference type="EMBL" id="JACNYK010000002">
    <property type="protein sequence ID" value="MBD1425668.1"/>
    <property type="molecule type" value="Genomic_DNA"/>
</dbReference>
<evidence type="ECO:0000313" key="7">
    <source>
        <dbReference type="EMBL" id="MBD1425668.1"/>
    </source>
</evidence>
<dbReference type="RefSeq" id="WP_190308817.1">
    <property type="nucleotide sequence ID" value="NZ_JACNYK010000002.1"/>
</dbReference>
<evidence type="ECO:0000256" key="2">
    <source>
        <dbReference type="ARBA" id="ARBA00022741"/>
    </source>
</evidence>
<dbReference type="Pfam" id="PF00069">
    <property type="entry name" value="Pkinase"/>
    <property type="match status" value="1"/>
</dbReference>
<keyword evidence="1" id="KW-0808">Transferase</keyword>
<dbReference type="SMART" id="SM00220">
    <property type="entry name" value="S_TKc"/>
    <property type="match status" value="1"/>
</dbReference>
<dbReference type="InterPro" id="IPR011009">
    <property type="entry name" value="Kinase-like_dom_sf"/>
</dbReference>
<evidence type="ECO:0000259" key="6">
    <source>
        <dbReference type="PROSITE" id="PS50011"/>
    </source>
</evidence>
<evidence type="ECO:0000256" key="1">
    <source>
        <dbReference type="ARBA" id="ARBA00022679"/>
    </source>
</evidence>
<evidence type="ECO:0000313" key="8">
    <source>
        <dbReference type="Proteomes" id="UP000606494"/>
    </source>
</evidence>
<feature type="domain" description="Protein kinase" evidence="6">
    <location>
        <begin position="15"/>
        <end position="256"/>
    </location>
</feature>
<dbReference type="SUPFAM" id="SSF56112">
    <property type="entry name" value="Protein kinase-like (PK-like)"/>
    <property type="match status" value="1"/>
</dbReference>
<keyword evidence="4" id="KW-0067">ATP-binding</keyword>
<proteinExistence type="inferred from homology"/>
<protein>
    <submittedName>
        <fullName evidence="7">Protein kinase</fullName>
    </submittedName>
</protein>
<evidence type="ECO:0000256" key="3">
    <source>
        <dbReference type="ARBA" id="ARBA00022777"/>
    </source>
</evidence>
<comment type="caution">
    <text evidence="7">The sequence shown here is derived from an EMBL/GenBank/DDBJ whole genome shotgun (WGS) entry which is preliminary data.</text>
</comment>
<dbReference type="PROSITE" id="PS00108">
    <property type="entry name" value="PROTEIN_KINASE_ST"/>
    <property type="match status" value="1"/>
</dbReference>
<sequence length="593" mass="69372">MYRKNETINLDGIDYLLKEQKGIGGSGKVWRVEANGNIYAIKFIDSTKKSKIARFKNEVVFCKNTTHRNIVKVIATGHNNDVPCYVMPYYSKTLRDVIDTEKDADKLIKYIFKICNAIEFIHKKGVKHRDIKPENILIEENELVLADFGIAHFKQYDITKKSDWLANRNYMAPEQKLKNNTLNVDNAADIYALGLIINECFTKKNPAGSHFNLIADSYPLFFELDNLVENMIRQQPGDRISIDSVQAQIKFIHQRLKQNLANIKYDLELLGPPQKLGRSVLRNIYKRASEDILFGKYLFSTYSSKEIDRYNHNWHMKIGYTVSDFLYNLYVQEQILQLCKSKFEYESNIYRADSWSTTLDLLQNEEDKSLYRQLANVLEKYDLKKNGYALLDLSGQILKFFSSCTDYHCKEILGRIENVEEGARRNLKSAPIIWIVSALKYGVHENNKALLHGLDVLGGKFEFIFEEHIFIDWYRTEYYETNDDDDELLDIYSLEKEDEVRRILVEFQQKWKISFSKLKNESYSVRFATYKQFEKFRDHALELAKPHYIFEGDVLDIFRDPIFVSNMVELKLGSVFDIPHTIAKIIGMKEINA</sequence>
<dbReference type="InterPro" id="IPR000719">
    <property type="entry name" value="Prot_kinase_dom"/>
</dbReference>
<dbReference type="CDD" id="cd14014">
    <property type="entry name" value="STKc_PknB_like"/>
    <property type="match status" value="1"/>
</dbReference>
<evidence type="ECO:0000256" key="5">
    <source>
        <dbReference type="ARBA" id="ARBA00037982"/>
    </source>
</evidence>
<dbReference type="PROSITE" id="PS50011">
    <property type="entry name" value="PROTEIN_KINASE_DOM"/>
    <property type="match status" value="1"/>
</dbReference>
<dbReference type="GO" id="GO:0016301">
    <property type="term" value="F:kinase activity"/>
    <property type="evidence" value="ECO:0007669"/>
    <property type="project" value="UniProtKB-KW"/>
</dbReference>